<dbReference type="Gene3D" id="3.15.10.50">
    <property type="match status" value="1"/>
</dbReference>
<dbReference type="InterPro" id="IPR038602">
    <property type="entry name" value="Mite_allergen_7_sf"/>
</dbReference>
<name>A0A4Y2ACH2_ARAVE</name>
<dbReference type="OrthoDB" id="10298666at2759"/>
<keyword evidence="2" id="KW-1185">Reference proteome</keyword>
<comment type="caution">
    <text evidence="1">The sequence shown here is derived from an EMBL/GenBank/DDBJ whole genome shotgun (WGS) entry which is preliminary data.</text>
</comment>
<evidence type="ECO:0000313" key="1">
    <source>
        <dbReference type="EMBL" id="GBL76936.1"/>
    </source>
</evidence>
<sequence length="259" mass="29620">MIYYLKRPPCKTIGNYINVSCWKLFEFERTEDTKKEGLKYAQGLLDIIVASNLCSPYILTDVMNGFYSKHKISPTENVKEIIDRPEGILKGLETISIANSCYLKQKHGRLVLYANLQVNSLNLVYKGRIKVASFYPMITISGHLSYVNFIVEFSADAGNGRLGALHKFMIESFDGLNIEVQGLWPFNLLIKALIEATTICYKSLMKRQIEHQVKRCINQELASFTFPICHKENLDSVSLSLDPDFSPKDFQMNHRNSDF</sequence>
<reference evidence="1 2" key="1">
    <citation type="journal article" date="2019" name="Sci. Rep.">
        <title>Orb-weaving spider Araneus ventricosus genome elucidates the spidroin gene catalogue.</title>
        <authorList>
            <person name="Kono N."/>
            <person name="Nakamura H."/>
            <person name="Ohtoshi R."/>
            <person name="Moran D.A.P."/>
            <person name="Shinohara A."/>
            <person name="Yoshida Y."/>
            <person name="Fujiwara M."/>
            <person name="Mori M."/>
            <person name="Tomita M."/>
            <person name="Arakawa K."/>
        </authorList>
    </citation>
    <scope>NUCLEOTIDE SEQUENCE [LARGE SCALE GENOMIC DNA]</scope>
</reference>
<dbReference type="AlphaFoldDB" id="A0A4Y2ACH2"/>
<dbReference type="Proteomes" id="UP000499080">
    <property type="component" value="Unassembled WGS sequence"/>
</dbReference>
<accession>A0A4Y2ACH2</accession>
<protein>
    <submittedName>
        <fullName evidence="1">Uncharacterized protein</fullName>
    </submittedName>
</protein>
<gene>
    <name evidence="1" type="ORF">AVEN_12611_1</name>
</gene>
<evidence type="ECO:0000313" key="2">
    <source>
        <dbReference type="Proteomes" id="UP000499080"/>
    </source>
</evidence>
<organism evidence="1 2">
    <name type="scientific">Araneus ventricosus</name>
    <name type="common">Orbweaver spider</name>
    <name type="synonym">Epeira ventricosa</name>
    <dbReference type="NCBI Taxonomy" id="182803"/>
    <lineage>
        <taxon>Eukaryota</taxon>
        <taxon>Metazoa</taxon>
        <taxon>Ecdysozoa</taxon>
        <taxon>Arthropoda</taxon>
        <taxon>Chelicerata</taxon>
        <taxon>Arachnida</taxon>
        <taxon>Araneae</taxon>
        <taxon>Araneomorphae</taxon>
        <taxon>Entelegynae</taxon>
        <taxon>Araneoidea</taxon>
        <taxon>Araneidae</taxon>
        <taxon>Araneus</taxon>
    </lineage>
</organism>
<dbReference type="EMBL" id="BGPR01000011">
    <property type="protein sequence ID" value="GBL76936.1"/>
    <property type="molecule type" value="Genomic_DNA"/>
</dbReference>
<proteinExistence type="predicted"/>
<dbReference type="InterPro" id="IPR020234">
    <property type="entry name" value="Mite_allergen_group-7"/>
</dbReference>
<dbReference type="Pfam" id="PF16984">
    <property type="entry name" value="Grp7_allergen"/>
    <property type="match status" value="1"/>
</dbReference>